<protein>
    <recommendedName>
        <fullName evidence="5">Flotillin family protein</fullName>
    </recommendedName>
</protein>
<feature type="coiled-coil region" evidence="2">
    <location>
        <begin position="303"/>
        <end position="388"/>
    </location>
</feature>
<sequence>MLVAACLVVVVLALLGFSRLYRKVDQSQALIVSKTRRVDVSFTGQVVLPILHKAEVMDISVKTIEISRAGRDGLICRDNIRADIRILFFVKVNKTVEDVIKVAQSVGTERASHQDTLQELFHAKFSEALKTVGKQLDFTDLYTKREELRYHVIELIGVDLNGYHLEDAAIDYLEQTPLTQLDPANVLDAQGIRKITELTAVEHVRTNEAKRSEQMEITRQDVDAREAILELERRQADAEIKKKREIETSRAREEAETARVVEEERLRAQGAFLRTEEQLGVQRENQAREIAVAAKNRERVIAVENERIEKDRLLEVIARERETQLTKISAEKEVEAEKREIAEVIRERVAVDRTVAEQEESIKKLRVVEEAERERQTLVIAAEAEAQEKLVKDIKAAEAAEQAATHRAAEELTLAEARLKTADLDARAKLRLAEGVQAEAAAEGLAAVQVRDKEAEVTVKAGRAEAEATEARLRAEAEGTQAKALAEAEGARAKGLAEAEGARAAAEATEARLKAEAEGARAKGLAEAESAKAKGLAEAEGARAAAEATTARLKAEAEGARARGLAEAQGAQAAAQATEARLKAEAEGVRVKALAEAEGARAMGAAEAEGAKAKALAEATAIGEKLKAEAEGLTEKAAAMAALDEASRGHEEYRLRLAAEKEIRLAGLETQRQVAEAQASVLATGLEHADIDIVGGESVFFDRLVSAVSLGKGVDGFVDNSRTAQALARPWLDGSGSFTEDLGRILGSVGTADVQHLTVSALLLKLMRSGGAEAAGFQQLLDRAGELGLADTPLTALNGNGARN</sequence>
<reference evidence="3" key="1">
    <citation type="journal article" date="2014" name="Int. J. Syst. Evol. Microbiol.">
        <title>Complete genome sequence of Corynebacterium casei LMG S-19264T (=DSM 44701T), isolated from a smear-ripened cheese.</title>
        <authorList>
            <consortium name="US DOE Joint Genome Institute (JGI-PGF)"/>
            <person name="Walter F."/>
            <person name="Albersmeier A."/>
            <person name="Kalinowski J."/>
            <person name="Ruckert C."/>
        </authorList>
    </citation>
    <scope>NUCLEOTIDE SEQUENCE</scope>
    <source>
        <strain evidence="3">JCM 4714</strain>
    </source>
</reference>
<dbReference type="GO" id="GO:0005886">
    <property type="term" value="C:plasma membrane"/>
    <property type="evidence" value="ECO:0007669"/>
    <property type="project" value="TreeGrafter"/>
</dbReference>
<keyword evidence="2" id="KW-0175">Coiled coil</keyword>
<proteinExistence type="predicted"/>
<dbReference type="InterPro" id="IPR027705">
    <property type="entry name" value="Flotillin_fam"/>
</dbReference>
<dbReference type="Proteomes" id="UP000655443">
    <property type="component" value="Unassembled WGS sequence"/>
</dbReference>
<evidence type="ECO:0000313" key="3">
    <source>
        <dbReference type="EMBL" id="GHE04141.1"/>
    </source>
</evidence>
<accession>A0A918YID9</accession>
<comment type="caution">
    <text evidence="3">The sequence shown here is derived from an EMBL/GenBank/DDBJ whole genome shotgun (WGS) entry which is preliminary data.</text>
</comment>
<dbReference type="PANTHER" id="PTHR13806">
    <property type="entry name" value="FLOTILLIN-RELATED"/>
    <property type="match status" value="1"/>
</dbReference>
<evidence type="ECO:0000256" key="1">
    <source>
        <dbReference type="ARBA" id="ARBA00004308"/>
    </source>
</evidence>
<name>A0A918YID9_9ACTN</name>
<dbReference type="InterPro" id="IPR036013">
    <property type="entry name" value="Band_7/SPFH_dom_sf"/>
</dbReference>
<feature type="coiled-coil region" evidence="2">
    <location>
        <begin position="463"/>
        <end position="563"/>
    </location>
</feature>
<dbReference type="Gene3D" id="3.30.479.30">
    <property type="entry name" value="Band 7 domain"/>
    <property type="match status" value="1"/>
</dbReference>
<evidence type="ECO:0000313" key="4">
    <source>
        <dbReference type="Proteomes" id="UP000655443"/>
    </source>
</evidence>
<organism evidence="3 4">
    <name type="scientific">Streptomyces alanosinicus</name>
    <dbReference type="NCBI Taxonomy" id="68171"/>
    <lineage>
        <taxon>Bacteria</taxon>
        <taxon>Bacillati</taxon>
        <taxon>Actinomycetota</taxon>
        <taxon>Actinomycetes</taxon>
        <taxon>Kitasatosporales</taxon>
        <taxon>Streptomycetaceae</taxon>
        <taxon>Streptomyces</taxon>
    </lineage>
</organism>
<evidence type="ECO:0000256" key="2">
    <source>
        <dbReference type="SAM" id="Coils"/>
    </source>
</evidence>
<comment type="subcellular location">
    <subcellularLocation>
        <location evidence="1">Endomembrane system</location>
    </subcellularLocation>
</comment>
<reference evidence="3" key="2">
    <citation type="submission" date="2020-09" db="EMBL/GenBank/DDBJ databases">
        <authorList>
            <person name="Sun Q."/>
            <person name="Ohkuma M."/>
        </authorList>
    </citation>
    <scope>NUCLEOTIDE SEQUENCE</scope>
    <source>
        <strain evidence="3">JCM 4714</strain>
    </source>
</reference>
<evidence type="ECO:0008006" key="5">
    <source>
        <dbReference type="Google" id="ProtNLM"/>
    </source>
</evidence>
<dbReference type="GO" id="GO:0012505">
    <property type="term" value="C:endomembrane system"/>
    <property type="evidence" value="ECO:0007669"/>
    <property type="project" value="UniProtKB-SubCell"/>
</dbReference>
<keyword evidence="4" id="KW-1185">Reference proteome</keyword>
<dbReference type="EMBL" id="BMVG01000006">
    <property type="protein sequence ID" value="GHE04141.1"/>
    <property type="molecule type" value="Genomic_DNA"/>
</dbReference>
<dbReference type="AlphaFoldDB" id="A0A918YID9"/>
<feature type="coiled-coil region" evidence="2">
    <location>
        <begin position="616"/>
        <end position="678"/>
    </location>
</feature>
<dbReference type="PANTHER" id="PTHR13806:SF31">
    <property type="entry name" value="FLOTILLIN-LIKE PROTEIN 1-RELATED"/>
    <property type="match status" value="1"/>
</dbReference>
<gene>
    <name evidence="3" type="ORF">GCM10010339_34530</name>
</gene>
<dbReference type="SUPFAM" id="SSF117892">
    <property type="entry name" value="Band 7/SPFH domain"/>
    <property type="match status" value="1"/>
</dbReference>